<feature type="domain" description="YqgF/RNase H-like" evidence="6">
    <location>
        <begin position="1"/>
        <end position="95"/>
    </location>
</feature>
<keyword evidence="3 5" id="KW-0540">Nuclease</keyword>
<dbReference type="STRING" id="1805146.AUJ27_01010"/>
<dbReference type="PANTHER" id="PTHR33317">
    <property type="entry name" value="POLYNUCLEOTIDYL TRANSFERASE, RIBONUCLEASE H-LIKE SUPERFAMILY PROTEIN"/>
    <property type="match status" value="1"/>
</dbReference>
<sequence length="137" mass="15085">MKYLGIDWGKARIGLAVGDNVVKIATPLKVVGSIGGILQVIKEEEINKIILGMPIKMQKSKIKMQNEFINFLRIIKNKVNIPIHLFDERLTSKAADALAGDKKTKAPRDALAAMIILQSYLDKVCTVAESKLPSVDN</sequence>
<gene>
    <name evidence="7" type="ORF">AUJ27_01010</name>
</gene>
<name>A0A1J4T9T4_9BACT</name>
<dbReference type="GO" id="GO:0016788">
    <property type="term" value="F:hydrolase activity, acting on ester bonds"/>
    <property type="evidence" value="ECO:0007669"/>
    <property type="project" value="UniProtKB-UniRule"/>
</dbReference>
<dbReference type="Pfam" id="PF03652">
    <property type="entry name" value="RuvX"/>
    <property type="match status" value="1"/>
</dbReference>
<evidence type="ECO:0000256" key="1">
    <source>
        <dbReference type="ARBA" id="ARBA00022490"/>
    </source>
</evidence>
<comment type="similarity">
    <text evidence="5">Belongs to the YqgF HJR family.</text>
</comment>
<evidence type="ECO:0000256" key="4">
    <source>
        <dbReference type="ARBA" id="ARBA00022801"/>
    </source>
</evidence>
<keyword evidence="1 5" id="KW-0963">Cytoplasm</keyword>
<dbReference type="Gene3D" id="3.30.420.140">
    <property type="entry name" value="YqgF/RNase H-like domain"/>
    <property type="match status" value="1"/>
</dbReference>
<dbReference type="GO" id="GO:0005829">
    <property type="term" value="C:cytosol"/>
    <property type="evidence" value="ECO:0007669"/>
    <property type="project" value="TreeGrafter"/>
</dbReference>
<dbReference type="InterPro" id="IPR012337">
    <property type="entry name" value="RNaseH-like_sf"/>
</dbReference>
<dbReference type="CDD" id="cd16964">
    <property type="entry name" value="YqgF"/>
    <property type="match status" value="1"/>
</dbReference>
<dbReference type="EC" id="3.1.-.-" evidence="5"/>
<proteinExistence type="inferred from homology"/>
<dbReference type="EMBL" id="MNUU01000018">
    <property type="protein sequence ID" value="OIO08248.1"/>
    <property type="molecule type" value="Genomic_DNA"/>
</dbReference>
<dbReference type="Proteomes" id="UP000183192">
    <property type="component" value="Unassembled WGS sequence"/>
</dbReference>
<comment type="caution">
    <text evidence="7">The sequence shown here is derived from an EMBL/GenBank/DDBJ whole genome shotgun (WGS) entry which is preliminary data.</text>
</comment>
<protein>
    <recommendedName>
        <fullName evidence="5">Putative pre-16S rRNA nuclease</fullName>
        <ecNumber evidence="5">3.1.-.-</ecNumber>
    </recommendedName>
</protein>
<keyword evidence="4 5" id="KW-0378">Hydrolase</keyword>
<reference evidence="7 8" key="1">
    <citation type="journal article" date="2016" name="Environ. Microbiol.">
        <title>Genomic resolution of a cold subsurface aquifer community provides metabolic insights for novel microbes adapted to high CO concentrations.</title>
        <authorList>
            <person name="Probst A.J."/>
            <person name="Castelle C.J."/>
            <person name="Singh A."/>
            <person name="Brown C.T."/>
            <person name="Anantharaman K."/>
            <person name="Sharon I."/>
            <person name="Hug L.A."/>
            <person name="Burstein D."/>
            <person name="Emerson J.B."/>
            <person name="Thomas B.C."/>
            <person name="Banfield J.F."/>
        </authorList>
    </citation>
    <scope>NUCLEOTIDE SEQUENCE [LARGE SCALE GENOMIC DNA]</scope>
    <source>
        <strain evidence="7">CG1_02_37_44</strain>
    </source>
</reference>
<dbReference type="SUPFAM" id="SSF53098">
    <property type="entry name" value="Ribonuclease H-like"/>
    <property type="match status" value="1"/>
</dbReference>
<dbReference type="NCBIfam" id="TIGR00250">
    <property type="entry name" value="RNAse_H_YqgF"/>
    <property type="match status" value="1"/>
</dbReference>
<dbReference type="GO" id="GO:0004518">
    <property type="term" value="F:nuclease activity"/>
    <property type="evidence" value="ECO:0007669"/>
    <property type="project" value="UniProtKB-KW"/>
</dbReference>
<evidence type="ECO:0000259" key="6">
    <source>
        <dbReference type="SMART" id="SM00732"/>
    </source>
</evidence>
<dbReference type="InterPro" id="IPR037027">
    <property type="entry name" value="YqgF/RNaseH-like_dom_sf"/>
</dbReference>
<dbReference type="InterPro" id="IPR006641">
    <property type="entry name" value="YqgF/RNaseH-like_dom"/>
</dbReference>
<dbReference type="GO" id="GO:0000967">
    <property type="term" value="P:rRNA 5'-end processing"/>
    <property type="evidence" value="ECO:0007669"/>
    <property type="project" value="UniProtKB-UniRule"/>
</dbReference>
<comment type="subcellular location">
    <subcellularLocation>
        <location evidence="5">Cytoplasm</location>
    </subcellularLocation>
</comment>
<keyword evidence="2 5" id="KW-0690">Ribosome biogenesis</keyword>
<comment type="function">
    <text evidence="5">Could be a nuclease involved in processing of the 5'-end of pre-16S rRNA.</text>
</comment>
<evidence type="ECO:0000313" key="8">
    <source>
        <dbReference type="Proteomes" id="UP000183192"/>
    </source>
</evidence>
<dbReference type="HAMAP" id="MF_00651">
    <property type="entry name" value="Nuclease_YqgF"/>
    <property type="match status" value="1"/>
</dbReference>
<dbReference type="SMART" id="SM00732">
    <property type="entry name" value="YqgFc"/>
    <property type="match status" value="1"/>
</dbReference>
<evidence type="ECO:0000256" key="5">
    <source>
        <dbReference type="HAMAP-Rule" id="MF_00651"/>
    </source>
</evidence>
<dbReference type="AlphaFoldDB" id="A0A1J4T9T4"/>
<dbReference type="InterPro" id="IPR005227">
    <property type="entry name" value="YqgF"/>
</dbReference>
<dbReference type="PANTHER" id="PTHR33317:SF4">
    <property type="entry name" value="POLYNUCLEOTIDYL TRANSFERASE, RIBONUCLEASE H-LIKE SUPERFAMILY PROTEIN"/>
    <property type="match status" value="1"/>
</dbReference>
<organism evidence="7 8">
    <name type="scientific">Candidatus Falkowbacteria bacterium CG1_02_37_44</name>
    <dbReference type="NCBI Taxonomy" id="1805146"/>
    <lineage>
        <taxon>Bacteria</taxon>
        <taxon>Candidatus Falkowiibacteriota</taxon>
    </lineage>
</organism>
<evidence type="ECO:0000256" key="3">
    <source>
        <dbReference type="ARBA" id="ARBA00022722"/>
    </source>
</evidence>
<evidence type="ECO:0000256" key="2">
    <source>
        <dbReference type="ARBA" id="ARBA00022517"/>
    </source>
</evidence>
<evidence type="ECO:0000313" key="7">
    <source>
        <dbReference type="EMBL" id="OIO08248.1"/>
    </source>
</evidence>
<accession>A0A1J4T9T4</accession>